<sequence length="43" mass="5108">MCFICPRQPEIFMQRRNRWRGKLNKAALISKMSASRRRSIAAQ</sequence>
<accession>C4GH57</accession>
<gene>
    <name evidence="1" type="ORF">GCWU000324_00187</name>
</gene>
<keyword evidence="2" id="KW-1185">Reference proteome</keyword>
<comment type="caution">
    <text evidence="1">The sequence shown here is derived from an EMBL/GenBank/DDBJ whole genome shotgun (WGS) entry which is preliminary data.</text>
</comment>
<dbReference type="Proteomes" id="UP000003009">
    <property type="component" value="Unassembled WGS sequence"/>
</dbReference>
<dbReference type="EMBL" id="ACJW02000002">
    <property type="protein sequence ID" value="EEP68295.1"/>
    <property type="molecule type" value="Genomic_DNA"/>
</dbReference>
<evidence type="ECO:0000313" key="1">
    <source>
        <dbReference type="EMBL" id="EEP68295.1"/>
    </source>
</evidence>
<dbReference type="AlphaFoldDB" id="C4GH57"/>
<organism evidence="1 2">
    <name type="scientific">Kingella oralis ATCC 51147</name>
    <dbReference type="NCBI Taxonomy" id="629741"/>
    <lineage>
        <taxon>Bacteria</taxon>
        <taxon>Pseudomonadati</taxon>
        <taxon>Pseudomonadota</taxon>
        <taxon>Betaproteobacteria</taxon>
        <taxon>Neisseriales</taxon>
        <taxon>Neisseriaceae</taxon>
        <taxon>Kingella</taxon>
    </lineage>
</organism>
<reference evidence="1" key="1">
    <citation type="submission" date="2009-04" db="EMBL/GenBank/DDBJ databases">
        <authorList>
            <person name="Weinstock G."/>
            <person name="Sodergren E."/>
            <person name="Clifton S."/>
            <person name="Fulton L."/>
            <person name="Fulton B."/>
            <person name="Courtney L."/>
            <person name="Fronick C."/>
            <person name="Harrison M."/>
            <person name="Strong C."/>
            <person name="Farmer C."/>
            <person name="Delahaunty K."/>
            <person name="Markovic C."/>
            <person name="Hall O."/>
            <person name="Minx P."/>
            <person name="Tomlinson C."/>
            <person name="Mitreva M."/>
            <person name="Nelson J."/>
            <person name="Hou S."/>
            <person name="Wollam A."/>
            <person name="Pepin K.H."/>
            <person name="Johnson M."/>
            <person name="Bhonagiri V."/>
            <person name="Nash W.E."/>
            <person name="Warren W."/>
            <person name="Chinwalla A."/>
            <person name="Mardis E.R."/>
            <person name="Wilson R.K."/>
        </authorList>
    </citation>
    <scope>NUCLEOTIDE SEQUENCE [LARGE SCALE GENOMIC DNA]</scope>
    <source>
        <strain evidence="1">ATCC 51147</strain>
    </source>
</reference>
<name>C4GH57_9NEIS</name>
<proteinExistence type="predicted"/>
<protein>
    <submittedName>
        <fullName evidence="1">Uncharacterized protein</fullName>
    </submittedName>
</protein>
<dbReference type="HOGENOM" id="CLU_3234779_0_0_4"/>
<evidence type="ECO:0000313" key="2">
    <source>
        <dbReference type="Proteomes" id="UP000003009"/>
    </source>
</evidence>